<organism evidence="2 3">
    <name type="scientific">Pontibacter burrus</name>
    <dbReference type="NCBI Taxonomy" id="2704466"/>
    <lineage>
        <taxon>Bacteria</taxon>
        <taxon>Pseudomonadati</taxon>
        <taxon>Bacteroidota</taxon>
        <taxon>Cytophagia</taxon>
        <taxon>Cytophagales</taxon>
        <taxon>Hymenobacteraceae</taxon>
        <taxon>Pontibacter</taxon>
    </lineage>
</organism>
<name>A0A6B3LIH0_9BACT</name>
<feature type="region of interest" description="Disordered" evidence="1">
    <location>
        <begin position="43"/>
        <end position="104"/>
    </location>
</feature>
<dbReference type="AlphaFoldDB" id="A0A6B3LIH0"/>
<comment type="caution">
    <text evidence="2">The sequence shown here is derived from an EMBL/GenBank/DDBJ whole genome shotgun (WGS) entry which is preliminary data.</text>
</comment>
<sequence length="104" mass="10949">MNKNVIAVFTAVCGLFMASCGAPSDLRPGEKVSVDLVEPGTRNTFNVSDAGKPEVAADGTVQHEETREEVIPGRERGGNEINPADSTAEEVKTNSPAGATKYQD</sequence>
<evidence type="ECO:0000313" key="3">
    <source>
        <dbReference type="Proteomes" id="UP000474777"/>
    </source>
</evidence>
<keyword evidence="3" id="KW-1185">Reference proteome</keyword>
<gene>
    <name evidence="2" type="ORF">GXP69_01915</name>
</gene>
<dbReference type="EMBL" id="JAAGWD010000001">
    <property type="protein sequence ID" value="NEM96439.1"/>
    <property type="molecule type" value="Genomic_DNA"/>
</dbReference>
<dbReference type="RefSeq" id="WP_163911650.1">
    <property type="nucleotide sequence ID" value="NZ_JAAGWD010000001.1"/>
</dbReference>
<protein>
    <submittedName>
        <fullName evidence="2">Uncharacterized protein</fullName>
    </submittedName>
</protein>
<reference evidence="2 3" key="1">
    <citation type="submission" date="2020-02" db="EMBL/GenBank/DDBJ databases">
        <authorList>
            <person name="Kim M.K."/>
        </authorList>
    </citation>
    <scope>NUCLEOTIDE SEQUENCE [LARGE SCALE GENOMIC DNA]</scope>
    <source>
        <strain evidence="2 3">BT327</strain>
    </source>
</reference>
<dbReference type="PROSITE" id="PS51257">
    <property type="entry name" value="PROKAR_LIPOPROTEIN"/>
    <property type="match status" value="1"/>
</dbReference>
<evidence type="ECO:0000313" key="2">
    <source>
        <dbReference type="EMBL" id="NEM96439.1"/>
    </source>
</evidence>
<dbReference type="Proteomes" id="UP000474777">
    <property type="component" value="Unassembled WGS sequence"/>
</dbReference>
<proteinExistence type="predicted"/>
<accession>A0A6B3LIH0</accession>
<evidence type="ECO:0000256" key="1">
    <source>
        <dbReference type="SAM" id="MobiDB-lite"/>
    </source>
</evidence>
<feature type="compositionally biased region" description="Basic and acidic residues" evidence="1">
    <location>
        <begin position="61"/>
        <end position="78"/>
    </location>
</feature>